<dbReference type="STRING" id="4565.A0A3B6QA23"/>
<dbReference type="Gramene" id="TraesCS6D03G0003600.1">
    <property type="protein sequence ID" value="TraesCS6D03G0003600.1.CDS"/>
    <property type="gene ID" value="TraesCS6D03G0003600"/>
</dbReference>
<keyword evidence="2" id="KW-0472">Membrane</keyword>
<dbReference type="EnsemblPlants" id="TraesCS6D02G001200.1">
    <property type="protein sequence ID" value="TraesCS6D02G001200.1"/>
    <property type="gene ID" value="TraesCS6D02G001200"/>
</dbReference>
<feature type="transmembrane region" description="Helical" evidence="2">
    <location>
        <begin position="278"/>
        <end position="300"/>
    </location>
</feature>
<proteinExistence type="predicted"/>
<reference evidence="4" key="1">
    <citation type="submission" date="2018-08" db="EMBL/GenBank/DDBJ databases">
        <authorList>
            <person name="Rossello M."/>
        </authorList>
    </citation>
    <scope>NUCLEOTIDE SEQUENCE [LARGE SCALE GENOMIC DNA]</scope>
    <source>
        <strain evidence="4">cv. Chinese Spring</strain>
    </source>
</reference>
<name>A0A3B6QA23_WHEAT</name>
<dbReference type="Gramene" id="TraesWEE_scaffold_108216_01G000200.1">
    <property type="protein sequence ID" value="TraesWEE_scaffold_108216_01G000200.1"/>
    <property type="gene ID" value="TraesWEE_scaffold_108216_01G000200"/>
</dbReference>
<evidence type="ECO:0000256" key="2">
    <source>
        <dbReference type="SAM" id="Phobius"/>
    </source>
</evidence>
<dbReference type="Gramene" id="TraesRN6D0100003700.1">
    <property type="protein sequence ID" value="TraesRN6D0100003700.1"/>
    <property type="gene ID" value="TraesRN6D0100003700"/>
</dbReference>
<dbReference type="OMA" id="WEIHALI"/>
<evidence type="ECO:0000256" key="1">
    <source>
        <dbReference type="SAM" id="Coils"/>
    </source>
</evidence>
<keyword evidence="1" id="KW-0175">Coiled coil</keyword>
<reference evidence="4" key="2">
    <citation type="submission" date="2018-10" db="UniProtKB">
        <authorList>
            <consortium name="EnsemblPlants"/>
        </authorList>
    </citation>
    <scope>IDENTIFICATION</scope>
</reference>
<keyword evidence="5" id="KW-1185">Reference proteome</keyword>
<feature type="transmembrane region" description="Helical" evidence="2">
    <location>
        <begin position="146"/>
        <end position="163"/>
    </location>
</feature>
<dbReference type="AlphaFoldDB" id="A0A3B6QA23"/>
<keyword evidence="2" id="KW-1133">Transmembrane helix</keyword>
<accession>A0A3B6QA23</accession>
<feature type="transmembrane region" description="Helical" evidence="2">
    <location>
        <begin position="320"/>
        <end position="341"/>
    </location>
</feature>
<dbReference type="Proteomes" id="UP000019116">
    <property type="component" value="Chromosome 6D"/>
</dbReference>
<feature type="domain" description="DUF4220" evidence="3">
    <location>
        <begin position="53"/>
        <end position="392"/>
    </location>
</feature>
<keyword evidence="2" id="KW-0812">Transmembrane</keyword>
<dbReference type="Pfam" id="PF13968">
    <property type="entry name" value="DUF4220"/>
    <property type="match status" value="1"/>
</dbReference>
<dbReference type="Pfam" id="PF04578">
    <property type="entry name" value="DUF594"/>
    <property type="match status" value="1"/>
</dbReference>
<evidence type="ECO:0000313" key="4">
    <source>
        <dbReference type="EnsemblPlants" id="TraesCS6D02G001200.1"/>
    </source>
</evidence>
<feature type="transmembrane region" description="Helical" evidence="2">
    <location>
        <begin position="46"/>
        <end position="68"/>
    </location>
</feature>
<dbReference type="Gramene" id="TraesCS6D02G001200.1">
    <property type="protein sequence ID" value="TraesCS6D02G001200.1"/>
    <property type="gene ID" value="TraesCS6D02G001200"/>
</dbReference>
<dbReference type="Gramene" id="TraesCLE_scaffold_010898_01G000500.1">
    <property type="protein sequence ID" value="TraesCLE_scaffold_010898_01G000500.1"/>
    <property type="gene ID" value="TraesCLE_scaffold_010898_01G000500"/>
</dbReference>
<evidence type="ECO:0000259" key="3">
    <source>
        <dbReference type="Pfam" id="PF13968"/>
    </source>
</evidence>
<feature type="coiled-coil region" evidence="1">
    <location>
        <begin position="181"/>
        <end position="208"/>
    </location>
</feature>
<dbReference type="InterPro" id="IPR025315">
    <property type="entry name" value="DUF4220"/>
</dbReference>
<evidence type="ECO:0000313" key="5">
    <source>
        <dbReference type="Proteomes" id="UP000019116"/>
    </source>
</evidence>
<feature type="transmembrane region" description="Helical" evidence="2">
    <location>
        <begin position="120"/>
        <end position="140"/>
    </location>
</feature>
<dbReference type="OrthoDB" id="587089at2759"/>
<feature type="transmembrane region" description="Helical" evidence="2">
    <location>
        <begin position="19"/>
        <end position="39"/>
    </location>
</feature>
<organism evidence="4">
    <name type="scientific">Triticum aestivum</name>
    <name type="common">Wheat</name>
    <dbReference type="NCBI Taxonomy" id="4565"/>
    <lineage>
        <taxon>Eukaryota</taxon>
        <taxon>Viridiplantae</taxon>
        <taxon>Streptophyta</taxon>
        <taxon>Embryophyta</taxon>
        <taxon>Tracheophyta</taxon>
        <taxon>Spermatophyta</taxon>
        <taxon>Magnoliopsida</taxon>
        <taxon>Liliopsida</taxon>
        <taxon>Poales</taxon>
        <taxon>Poaceae</taxon>
        <taxon>BOP clade</taxon>
        <taxon>Pooideae</taxon>
        <taxon>Triticodae</taxon>
        <taxon>Triticeae</taxon>
        <taxon>Triticinae</taxon>
        <taxon>Triticum</taxon>
    </lineage>
</organism>
<dbReference type="InterPro" id="IPR007658">
    <property type="entry name" value="DUF594"/>
</dbReference>
<dbReference type="PANTHER" id="PTHR31325">
    <property type="entry name" value="OS01G0798800 PROTEIN-RELATED"/>
    <property type="match status" value="1"/>
</dbReference>
<protein>
    <recommendedName>
        <fullName evidence="3">DUF4220 domain-containing protein</fullName>
    </recommendedName>
</protein>
<sequence length="680" mass="76967">MAEASTYTTIMQLFHDWEIHALILLSFVLQLFLFFSGGLRRRHSHMLLTIMIWLSYLSGDFIAAYALGHLSVNLPTTSTTDDNDHHKPAHQLTLLWAPFLLSHLGGQDTVTAFSLEDNELWLRHLLNLLGQACLVVYVLWKWAALAHYQLVIPAALLFIAGIIKYGERIWALKLGSQKGLRTSTSREAKKASLEVEDSENNVQAYQAIVRYAALHTERGLRDIFAGRKLFDMDEQTLEKIGEASGDVQTVFKRVEIELSIMYDGFFTKSRVIQTMPGAILWCVSLASTVVAFVLYVKMMMTSSADAEKTEKEYKRSRVDAAITYILFIGAFCLEACSFFMVMMSPWEWPFLEARAGWCHALLTRVAWPIFARIQPETKSWWSNSMGQYNLFSSTRSMSAQDRRKWSSTILLMAKKMAGVFGASELWKKISNTKHAQVTREIKELIHDSLGHEWGSPKPISVPDVVVHKAAKSTMMMSSSGDGRPLVDVATQEEDQEAARRRRLVDTCKMLSEYMLYLLVEHPDMLPVSTNVQDVLASRSDCVTGASSKDDFLDIFTSGDLDFPDWIFLRDHKAVLEDQGGIQAEVERLEQVWVRMLVYAAGKCRPEEHARRLSTGGELITLVWLLMAHQGLGDVQNSVGLIRDGISRRHLFDFEEEVLSRTNLTDSAPKEEEELTTANLT</sequence>